<feature type="domain" description="YTH" evidence="4">
    <location>
        <begin position="899"/>
        <end position="1041"/>
    </location>
</feature>
<comment type="caution">
    <text evidence="5">The sequence shown here is derived from an EMBL/GenBank/DDBJ whole genome shotgun (WGS) entry which is preliminary data.</text>
</comment>
<dbReference type="CDD" id="cd21134">
    <property type="entry name" value="YTH"/>
    <property type="match status" value="2"/>
</dbReference>
<dbReference type="PANTHER" id="PTHR12357:SF3">
    <property type="entry name" value="YTH DOMAIN-CONTAINING PROTEIN 1"/>
    <property type="match status" value="1"/>
</dbReference>
<dbReference type="PANTHER" id="PTHR12357">
    <property type="entry name" value="YTH YT521-B HOMOLOGY DOMAIN-CONTAINING"/>
    <property type="match status" value="1"/>
</dbReference>
<dbReference type="InterPro" id="IPR012677">
    <property type="entry name" value="Nucleotide-bd_a/b_plait_sf"/>
</dbReference>
<evidence type="ECO:0008006" key="7">
    <source>
        <dbReference type="Google" id="ProtNLM"/>
    </source>
</evidence>
<dbReference type="InterPro" id="IPR045168">
    <property type="entry name" value="YTH_prot"/>
</dbReference>
<accession>A0A8H3TUN1</accession>
<feature type="compositionally biased region" description="Basic and acidic residues" evidence="2">
    <location>
        <begin position="454"/>
        <end position="466"/>
    </location>
</feature>
<feature type="compositionally biased region" description="Polar residues" evidence="2">
    <location>
        <begin position="56"/>
        <end position="80"/>
    </location>
</feature>
<dbReference type="GO" id="GO:0000398">
    <property type="term" value="P:mRNA splicing, via spliceosome"/>
    <property type="evidence" value="ECO:0007669"/>
    <property type="project" value="TreeGrafter"/>
</dbReference>
<name>A0A8H3TUN1_9TREE</name>
<dbReference type="CDD" id="cd00590">
    <property type="entry name" value="RRM_SF"/>
    <property type="match status" value="1"/>
</dbReference>
<dbReference type="GO" id="GO:1990247">
    <property type="term" value="F:N6-methyladenosine-containing RNA reader activity"/>
    <property type="evidence" value="ECO:0007669"/>
    <property type="project" value="TreeGrafter"/>
</dbReference>
<dbReference type="Pfam" id="PF25701">
    <property type="entry name" value="RRM_YTH1"/>
    <property type="match status" value="1"/>
</dbReference>
<reference evidence="5" key="1">
    <citation type="submission" date="2020-07" db="EMBL/GenBank/DDBJ databases">
        <title>Draft Genome Sequence of a Deep-Sea Yeast, Naganishia (Cryptococcus) liquefaciens strain N6.</title>
        <authorList>
            <person name="Han Y.W."/>
            <person name="Kajitani R."/>
            <person name="Morimoto H."/>
            <person name="Parhat M."/>
            <person name="Tsubouchi H."/>
            <person name="Bakenova O."/>
            <person name="Ogata M."/>
            <person name="Argunhan B."/>
            <person name="Aoki R."/>
            <person name="Kajiwara S."/>
            <person name="Itoh T."/>
            <person name="Iwasaki H."/>
        </authorList>
    </citation>
    <scope>NUCLEOTIDE SEQUENCE</scope>
    <source>
        <strain evidence="5">N6</strain>
    </source>
</reference>
<dbReference type="Proteomes" id="UP000620104">
    <property type="component" value="Unassembled WGS sequence"/>
</dbReference>
<dbReference type="Gene3D" id="3.30.70.330">
    <property type="match status" value="1"/>
</dbReference>
<dbReference type="OrthoDB" id="6103986at2759"/>
<feature type="region of interest" description="Disordered" evidence="2">
    <location>
        <begin position="340"/>
        <end position="469"/>
    </location>
</feature>
<feature type="region of interest" description="Disordered" evidence="2">
    <location>
        <begin position="171"/>
        <end position="238"/>
    </location>
</feature>
<feature type="compositionally biased region" description="Polar residues" evidence="2">
    <location>
        <begin position="138"/>
        <end position="151"/>
    </location>
</feature>
<feature type="compositionally biased region" description="Polar residues" evidence="2">
    <location>
        <begin position="180"/>
        <end position="201"/>
    </location>
</feature>
<evidence type="ECO:0000259" key="4">
    <source>
        <dbReference type="PROSITE" id="PS50882"/>
    </source>
</evidence>
<dbReference type="InterPro" id="IPR057720">
    <property type="entry name" value="RRM_YTH1"/>
</dbReference>
<dbReference type="GO" id="GO:0005654">
    <property type="term" value="C:nucleoplasm"/>
    <property type="evidence" value="ECO:0007669"/>
    <property type="project" value="TreeGrafter"/>
</dbReference>
<feature type="region of interest" description="Disordered" evidence="2">
    <location>
        <begin position="761"/>
        <end position="844"/>
    </location>
</feature>
<dbReference type="SMART" id="SM00360">
    <property type="entry name" value="RRM"/>
    <property type="match status" value="1"/>
</dbReference>
<evidence type="ECO:0000313" key="5">
    <source>
        <dbReference type="EMBL" id="GHJ87871.1"/>
    </source>
</evidence>
<feature type="domain" description="RRM" evidence="3">
    <location>
        <begin position="478"/>
        <end position="572"/>
    </location>
</feature>
<feature type="region of interest" description="Disordered" evidence="2">
    <location>
        <begin position="1"/>
        <end position="152"/>
    </location>
</feature>
<feature type="compositionally biased region" description="Polar residues" evidence="2">
    <location>
        <begin position="371"/>
        <end position="390"/>
    </location>
</feature>
<feature type="compositionally biased region" description="Polar residues" evidence="2">
    <location>
        <begin position="762"/>
        <end position="793"/>
    </location>
</feature>
<gene>
    <name evidence="5" type="ORF">NliqN6_4273</name>
</gene>
<sequence length="1046" mass="113665">MIHYTEADLQTGRRASEGDAQASGIQSTDGVEQVDNDASQRHHSHSPVSAARSGLQPGSSEMTRAFTNRDVPTSPTPSGSGLNGQARPLPGISVPESLLPQPAGSDRPSANPSLTPMVYPTMESPAIWPNFAGPPENRPQSRTTASSNTPPNMYECLPYNLYTTLQIHPQDPRQALDGNDNAQSPTSPLRDSGTEATQPAHNGSWALPGDDPRDSYDMSQSPYSPMSQYRHTGNDEGINIFRNLGNHGRNVNGRHPSTYQPVPNTNLAFMSMQQAMDPRLFPGMQHYSGAYPYQPSYQYYNATSGSAFSPSAPPGWIALPPNSMPYPSQPLGGAFHDERFITQMPRGRGRNRSRGRGRGRGQVNGNGWTDYASQQYWSDNRNSHSTQGLSVGNGHGRWLNGEDLGGRANLDKPPSQSAQHDNAEIPSEKQGTSAVTEVYPAGETVSASMAGDPDATKPGRALERKAYHPAPPANRSDWVMWVGNVPANATHEEMWKYFNRPLDWQTEPQFEASADWQGVASIFLISRSNCAFVNFKNERDLETAVAYFNGKHLRPWDPRCQPFLCRIRKADDDLKSGVGGQRGAGLHVKYIRNLRAKNKTEDVAQNLAISLVSPVVPPVSDQLLPLSPAALEEPPEGEGRRRESVINGNDLISPAAFAAWQGQQQQPGQSTDVDHSLASTSSSFLVRNFPKRYFILKSSTKDELDRSIKVGSWRTQPHNEAILDQAFRTSPEVYLIFGANKQGSFTGYAIMRSGIASVARPHTSQSAQGQDSPFSNGSCSGVSKPISGSNSRTAGLLSPRGADIQEEGDEDAPPVPRSFRLSSEDSTNVPLAMSSPGEMTPGDELTSPTDIFRWNQTAPHPDHKRISGSSDFPLRAMTFDAKALARIRAEEALKQEIAAKAMVNADSFELDQDAALKAQSGSTRNDTKSAGDVSGKDMISSDEAHAPAAVEAQRQSTVVATDRGDTNGSNGKIGVTVIGESVATTAAELHDFEVEWIRVGELPFSSIKHLRNPWNQDKEVKVSRDGTELEPVIGASLLAEWDRLSR</sequence>
<proteinExistence type="predicted"/>
<feature type="compositionally biased region" description="Basic residues" evidence="2">
    <location>
        <begin position="347"/>
        <end position="359"/>
    </location>
</feature>
<organism evidence="5 6">
    <name type="scientific">Naganishia liquefaciens</name>
    <dbReference type="NCBI Taxonomy" id="104408"/>
    <lineage>
        <taxon>Eukaryota</taxon>
        <taxon>Fungi</taxon>
        <taxon>Dikarya</taxon>
        <taxon>Basidiomycota</taxon>
        <taxon>Agaricomycotina</taxon>
        <taxon>Tremellomycetes</taxon>
        <taxon>Filobasidiales</taxon>
        <taxon>Filobasidiaceae</taxon>
        <taxon>Naganishia</taxon>
    </lineage>
</organism>
<dbReference type="PROSITE" id="PS50882">
    <property type="entry name" value="YTH"/>
    <property type="match status" value="2"/>
</dbReference>
<dbReference type="GO" id="GO:0000381">
    <property type="term" value="P:regulation of alternative mRNA splicing, via spliceosome"/>
    <property type="evidence" value="ECO:0007669"/>
    <property type="project" value="TreeGrafter"/>
</dbReference>
<feature type="domain" description="YTH" evidence="4">
    <location>
        <begin position="691"/>
        <end position="827"/>
    </location>
</feature>
<dbReference type="GO" id="GO:0003729">
    <property type="term" value="F:mRNA binding"/>
    <property type="evidence" value="ECO:0007669"/>
    <property type="project" value="TreeGrafter"/>
</dbReference>
<evidence type="ECO:0000259" key="3">
    <source>
        <dbReference type="PROSITE" id="PS50102"/>
    </source>
</evidence>
<feature type="compositionally biased region" description="Polar residues" evidence="2">
    <location>
        <begin position="820"/>
        <end position="829"/>
    </location>
</feature>
<dbReference type="Pfam" id="PF04146">
    <property type="entry name" value="YTH"/>
    <property type="match status" value="1"/>
</dbReference>
<evidence type="ECO:0000313" key="6">
    <source>
        <dbReference type="Proteomes" id="UP000620104"/>
    </source>
</evidence>
<feature type="compositionally biased region" description="Polar residues" evidence="2">
    <location>
        <begin position="217"/>
        <end position="231"/>
    </location>
</feature>
<keyword evidence="6" id="KW-1185">Reference proteome</keyword>
<dbReference type="InterPro" id="IPR007275">
    <property type="entry name" value="YTH_domain"/>
</dbReference>
<keyword evidence="1" id="KW-0694">RNA-binding</keyword>
<dbReference type="AlphaFoldDB" id="A0A8H3TUN1"/>
<dbReference type="InterPro" id="IPR035979">
    <property type="entry name" value="RBD_domain_sf"/>
</dbReference>
<protein>
    <recommendedName>
        <fullName evidence="7">YTH domain-containing protein</fullName>
    </recommendedName>
</protein>
<dbReference type="EMBL" id="BLZA01000023">
    <property type="protein sequence ID" value="GHJ87871.1"/>
    <property type="molecule type" value="Genomic_DNA"/>
</dbReference>
<dbReference type="PROSITE" id="PS50102">
    <property type="entry name" value="RRM"/>
    <property type="match status" value="1"/>
</dbReference>
<dbReference type="SUPFAM" id="SSF54928">
    <property type="entry name" value="RNA-binding domain, RBD"/>
    <property type="match status" value="1"/>
</dbReference>
<dbReference type="Gene3D" id="3.10.590.10">
    <property type="entry name" value="ph1033 like domains"/>
    <property type="match status" value="2"/>
</dbReference>
<evidence type="ECO:0000256" key="1">
    <source>
        <dbReference type="PROSITE-ProRule" id="PRU00176"/>
    </source>
</evidence>
<evidence type="ECO:0000256" key="2">
    <source>
        <dbReference type="SAM" id="MobiDB-lite"/>
    </source>
</evidence>
<dbReference type="InterPro" id="IPR000504">
    <property type="entry name" value="RRM_dom"/>
</dbReference>